<evidence type="ECO:0000313" key="10">
    <source>
        <dbReference type="Proteomes" id="UP000462055"/>
    </source>
</evidence>
<dbReference type="SUPFAM" id="SSF51445">
    <property type="entry name" value="(Trans)glycosidases"/>
    <property type="match status" value="1"/>
</dbReference>
<evidence type="ECO:0000256" key="1">
    <source>
        <dbReference type="ARBA" id="ARBA00001231"/>
    </source>
</evidence>
<name>A0A6I4M425_9ACTN</name>
<dbReference type="EMBL" id="WBMS02000001">
    <property type="protein sequence ID" value="MVZ98926.1"/>
    <property type="molecule type" value="Genomic_DNA"/>
</dbReference>
<evidence type="ECO:0000259" key="8">
    <source>
        <dbReference type="Pfam" id="PF01915"/>
    </source>
</evidence>
<dbReference type="Proteomes" id="UP000462055">
    <property type="component" value="Unassembled WGS sequence"/>
</dbReference>
<evidence type="ECO:0000256" key="2">
    <source>
        <dbReference type="ARBA" id="ARBA00005336"/>
    </source>
</evidence>
<evidence type="ECO:0000256" key="3">
    <source>
        <dbReference type="ARBA" id="ARBA00012663"/>
    </source>
</evidence>
<comment type="catalytic activity">
    <reaction evidence="1">
        <text>Hydrolysis of terminal non-reducing N-acetyl-D-hexosamine residues in N-acetyl-beta-D-hexosaminides.</text>
        <dbReference type="EC" id="3.2.1.52"/>
    </reaction>
</comment>
<dbReference type="AlphaFoldDB" id="A0A6I4M425"/>
<dbReference type="InterPro" id="IPR036962">
    <property type="entry name" value="Glyco_hydro_3_N_sf"/>
</dbReference>
<dbReference type="PANTHER" id="PTHR30480">
    <property type="entry name" value="BETA-HEXOSAMINIDASE-RELATED"/>
    <property type="match status" value="1"/>
</dbReference>
<evidence type="ECO:0000256" key="4">
    <source>
        <dbReference type="ARBA" id="ARBA00022801"/>
    </source>
</evidence>
<dbReference type="Pfam" id="PF00933">
    <property type="entry name" value="Glyco_hydro_3"/>
    <property type="match status" value="1"/>
</dbReference>
<dbReference type="EC" id="3.2.1.52" evidence="3"/>
<dbReference type="RefSeq" id="WP_151590085.1">
    <property type="nucleotide sequence ID" value="NZ_WBMS02000001.1"/>
</dbReference>
<protein>
    <recommendedName>
        <fullName evidence="3">beta-N-acetylhexosaminidase</fullName>
        <ecNumber evidence="3">3.2.1.52</ecNumber>
    </recommendedName>
</protein>
<dbReference type="GO" id="GO:0005975">
    <property type="term" value="P:carbohydrate metabolic process"/>
    <property type="evidence" value="ECO:0007669"/>
    <property type="project" value="InterPro"/>
</dbReference>
<dbReference type="Gene3D" id="3.40.50.1700">
    <property type="entry name" value="Glycoside hydrolase family 3 C-terminal domain"/>
    <property type="match status" value="2"/>
</dbReference>
<dbReference type="GO" id="GO:0004563">
    <property type="term" value="F:beta-N-acetylhexosaminidase activity"/>
    <property type="evidence" value="ECO:0007669"/>
    <property type="project" value="UniProtKB-EC"/>
</dbReference>
<dbReference type="InterPro" id="IPR050226">
    <property type="entry name" value="NagZ_Beta-hexosaminidase"/>
</dbReference>
<dbReference type="InterPro" id="IPR036881">
    <property type="entry name" value="Glyco_hydro_3_C_sf"/>
</dbReference>
<dbReference type="PANTHER" id="PTHR30480:SF13">
    <property type="entry name" value="BETA-HEXOSAMINIDASE"/>
    <property type="match status" value="1"/>
</dbReference>
<reference evidence="9" key="1">
    <citation type="submission" date="2019-12" db="EMBL/GenBank/DDBJ databases">
        <title>Actinomadura physcomitrii sp. nov., a novel actinomycete isolated from moss [Physcomitrium sphaericum (Ludw) Fuernr].</title>
        <authorList>
            <person name="Zhuang X."/>
        </authorList>
    </citation>
    <scope>NUCLEOTIDE SEQUENCE [LARGE SCALE GENOMIC DNA]</scope>
    <source>
        <strain evidence="9">LD22</strain>
    </source>
</reference>
<feature type="domain" description="Glycoside hydrolase family 3 C-terminal" evidence="8">
    <location>
        <begin position="476"/>
        <end position="551"/>
    </location>
</feature>
<dbReference type="GO" id="GO:0009254">
    <property type="term" value="P:peptidoglycan turnover"/>
    <property type="evidence" value="ECO:0007669"/>
    <property type="project" value="TreeGrafter"/>
</dbReference>
<comment type="caution">
    <text evidence="9">The sequence shown here is derived from an EMBL/GenBank/DDBJ whole genome shotgun (WGS) entry which is preliminary data.</text>
</comment>
<dbReference type="Gene3D" id="3.20.20.300">
    <property type="entry name" value="Glycoside hydrolase, family 3, N-terminal domain"/>
    <property type="match status" value="1"/>
</dbReference>
<keyword evidence="5" id="KW-0326">Glycosidase</keyword>
<gene>
    <name evidence="9" type="ORF">F8568_000705</name>
</gene>
<dbReference type="InterPro" id="IPR002772">
    <property type="entry name" value="Glyco_hydro_3_C"/>
</dbReference>
<evidence type="ECO:0000259" key="7">
    <source>
        <dbReference type="Pfam" id="PF00933"/>
    </source>
</evidence>
<dbReference type="Pfam" id="PF01915">
    <property type="entry name" value="Glyco_hydro_3_C"/>
    <property type="match status" value="1"/>
</dbReference>
<keyword evidence="10" id="KW-1185">Reference proteome</keyword>
<comment type="similarity">
    <text evidence="2">Belongs to the glycosyl hydrolase 3 family.</text>
</comment>
<accession>A0A6I4M425</accession>
<evidence type="ECO:0000256" key="5">
    <source>
        <dbReference type="ARBA" id="ARBA00023295"/>
    </source>
</evidence>
<dbReference type="SUPFAM" id="SSF52279">
    <property type="entry name" value="Beta-D-glucan exohydrolase, C-terminal domain"/>
    <property type="match status" value="1"/>
</dbReference>
<feature type="domain" description="Glycoside hydrolase family 3 N-terminal" evidence="7">
    <location>
        <begin position="81"/>
        <end position="392"/>
    </location>
</feature>
<keyword evidence="4" id="KW-0378">Hydrolase</keyword>
<sequence>MSADDRSRSAGAARRPRRRRAALALALVLPLAGCGGGGGDGAKGPSARHGAPGASGPSGKKAPVTKSPDAWVPGYVAKMSLREKVGQLFVPTFSSRASALAIIRKYHVGGFIYFPENFGSPAATAEQSNALQKASRVPLLLGVDEEQGIVSRTPFITRFPGNMALGATRSAADARAAAQVTGTELRAVGINLDYAPDADVNVNPRNPVIGLRSFGSDPARVSPLLSAAIAGYQGAGVAATAKHFPGHGDTATDSHTGLPVITHSAERWRKLDAPPFQAAIAAGVDLIMTAHIVVPGLDKSGDPSTLSKTVLTGLLRGDLGYKGVITTDSLQMAGVREKYGDAVVPVRAINAGADQLLMPPSLSKAYNAVLAAVQSGKITQQRLDESVTRILDLKQKRGLFKAPPADPAKAAERIGTAQQKATARRVAEHAVTLVRNDRGLLPLKGRKVSVTGPDSAALGAALRERGVATAAPGAADVHVLTTVNAGTATAARVRALASKPVVVAALGRPYDLDHADGAAAALATYSSGATSIGALAGVLSGAVKPVGRLPVPAGGQPVGHGLSY</sequence>
<organism evidence="9 10">
    <name type="scientific">Actinomadura physcomitrii</name>
    <dbReference type="NCBI Taxonomy" id="2650748"/>
    <lineage>
        <taxon>Bacteria</taxon>
        <taxon>Bacillati</taxon>
        <taxon>Actinomycetota</taxon>
        <taxon>Actinomycetes</taxon>
        <taxon>Streptosporangiales</taxon>
        <taxon>Thermomonosporaceae</taxon>
        <taxon>Actinomadura</taxon>
    </lineage>
</organism>
<dbReference type="InterPro" id="IPR017853">
    <property type="entry name" value="GH"/>
</dbReference>
<dbReference type="InterPro" id="IPR001764">
    <property type="entry name" value="Glyco_hydro_3_N"/>
</dbReference>
<proteinExistence type="inferred from homology"/>
<dbReference type="FunFam" id="3.20.20.300:FF:000014">
    <property type="entry name" value="Beta-hexosaminidase, lipoprotein"/>
    <property type="match status" value="1"/>
</dbReference>
<feature type="region of interest" description="Disordered" evidence="6">
    <location>
        <begin position="38"/>
        <end position="66"/>
    </location>
</feature>
<evidence type="ECO:0000313" key="9">
    <source>
        <dbReference type="EMBL" id="MVZ98926.1"/>
    </source>
</evidence>
<evidence type="ECO:0000256" key="6">
    <source>
        <dbReference type="SAM" id="MobiDB-lite"/>
    </source>
</evidence>